<feature type="domain" description="Aminotransferase class V" evidence="2">
    <location>
        <begin position="115"/>
        <end position="157"/>
    </location>
</feature>
<gene>
    <name evidence="3" type="ORF">IFM89_033537</name>
</gene>
<comment type="caution">
    <text evidence="3">The sequence shown here is derived from an EMBL/GenBank/DDBJ whole genome shotgun (WGS) entry which is preliminary data.</text>
</comment>
<evidence type="ECO:0000313" key="3">
    <source>
        <dbReference type="EMBL" id="KAF9594567.1"/>
    </source>
</evidence>
<protein>
    <recommendedName>
        <fullName evidence="2">Aminotransferase class V domain-containing protein</fullName>
    </recommendedName>
</protein>
<dbReference type="AlphaFoldDB" id="A0A835HA75"/>
<proteinExistence type="predicted"/>
<keyword evidence="4" id="KW-1185">Reference proteome</keyword>
<keyword evidence="1" id="KW-0812">Transmembrane</keyword>
<keyword evidence="1" id="KW-1133">Transmembrane helix</keyword>
<keyword evidence="1" id="KW-0472">Membrane</keyword>
<dbReference type="Proteomes" id="UP000631114">
    <property type="component" value="Unassembled WGS sequence"/>
</dbReference>
<dbReference type="InterPro" id="IPR015422">
    <property type="entry name" value="PyrdxlP-dep_Trfase_small"/>
</dbReference>
<feature type="transmembrane region" description="Helical" evidence="1">
    <location>
        <begin position="89"/>
        <end position="117"/>
    </location>
</feature>
<dbReference type="EMBL" id="JADFTS010000008">
    <property type="protein sequence ID" value="KAF9594567.1"/>
    <property type="molecule type" value="Genomic_DNA"/>
</dbReference>
<evidence type="ECO:0000313" key="4">
    <source>
        <dbReference type="Proteomes" id="UP000631114"/>
    </source>
</evidence>
<dbReference type="InterPro" id="IPR015424">
    <property type="entry name" value="PyrdxlP-dep_Trfase"/>
</dbReference>
<dbReference type="Gene3D" id="3.90.1150.10">
    <property type="entry name" value="Aspartate Aminotransferase, domain 1"/>
    <property type="match status" value="1"/>
</dbReference>
<organism evidence="3 4">
    <name type="scientific">Coptis chinensis</name>
    <dbReference type="NCBI Taxonomy" id="261450"/>
    <lineage>
        <taxon>Eukaryota</taxon>
        <taxon>Viridiplantae</taxon>
        <taxon>Streptophyta</taxon>
        <taxon>Embryophyta</taxon>
        <taxon>Tracheophyta</taxon>
        <taxon>Spermatophyta</taxon>
        <taxon>Magnoliopsida</taxon>
        <taxon>Ranunculales</taxon>
        <taxon>Ranunculaceae</taxon>
        <taxon>Coptidoideae</taxon>
        <taxon>Coptis</taxon>
    </lineage>
</organism>
<evidence type="ECO:0000259" key="2">
    <source>
        <dbReference type="Pfam" id="PF00266"/>
    </source>
</evidence>
<sequence>MVVDVQSLDAYFLVIVASSHKIVVAHPPTPYWTNGPLYIWPCSFRTCQSCFALCSFNVENIHPSSMLRIYIQQTLQLFLIKRRLESTRVFILLLYLSFYHILLRATCKFLTFFVFLFQYGVAIRSGHHCAQPLHRYLGINASVCASFHFYNTKDVDAFIRALKGTIDFFISSS</sequence>
<dbReference type="SUPFAM" id="SSF53383">
    <property type="entry name" value="PLP-dependent transferases"/>
    <property type="match status" value="1"/>
</dbReference>
<dbReference type="InterPro" id="IPR000192">
    <property type="entry name" value="Aminotrans_V_dom"/>
</dbReference>
<accession>A0A835HA75</accession>
<reference evidence="3 4" key="1">
    <citation type="submission" date="2020-10" db="EMBL/GenBank/DDBJ databases">
        <title>The Coptis chinensis genome and diversification of protoberbering-type alkaloids.</title>
        <authorList>
            <person name="Wang B."/>
            <person name="Shu S."/>
            <person name="Song C."/>
            <person name="Liu Y."/>
        </authorList>
    </citation>
    <scope>NUCLEOTIDE SEQUENCE [LARGE SCALE GENOMIC DNA]</scope>
    <source>
        <strain evidence="3">HL-2020</strain>
        <tissue evidence="3">Leaf</tissue>
    </source>
</reference>
<evidence type="ECO:0000256" key="1">
    <source>
        <dbReference type="SAM" id="Phobius"/>
    </source>
</evidence>
<dbReference type="Pfam" id="PF00266">
    <property type="entry name" value="Aminotran_5"/>
    <property type="match status" value="1"/>
</dbReference>
<dbReference type="OrthoDB" id="420046at2759"/>
<name>A0A835HA75_9MAGN</name>